<dbReference type="SUPFAM" id="SSF57180">
    <property type="entry name" value="Cellulose-binding domain"/>
    <property type="match status" value="1"/>
</dbReference>
<keyword evidence="1 2" id="KW-0732">Signal</keyword>
<dbReference type="EMBL" id="CAJMWS010000369">
    <property type="protein sequence ID" value="CAE6438465.1"/>
    <property type="molecule type" value="Genomic_DNA"/>
</dbReference>
<evidence type="ECO:0000313" key="4">
    <source>
        <dbReference type="EMBL" id="CAE6438465.1"/>
    </source>
</evidence>
<feature type="signal peptide" evidence="2">
    <location>
        <begin position="1"/>
        <end position="16"/>
    </location>
</feature>
<sequence length="70" mass="7326">MKLALLTLAAIGSVAAQQTVPPWGTCGGIGWTGGTVCAEGWYCHEWNPWDSTCQPNPKTTVDPTPIATPA</sequence>
<protein>
    <recommendedName>
        <fullName evidence="3">CBM1 domain-containing protein</fullName>
    </recommendedName>
</protein>
<feature type="chain" id="PRO_5034620150" description="CBM1 domain-containing protein" evidence="2">
    <location>
        <begin position="17"/>
        <end position="70"/>
    </location>
</feature>
<dbReference type="GO" id="GO:0005576">
    <property type="term" value="C:extracellular region"/>
    <property type="evidence" value="ECO:0007669"/>
    <property type="project" value="InterPro"/>
</dbReference>
<dbReference type="SMART" id="SM00236">
    <property type="entry name" value="fCBD"/>
    <property type="match status" value="1"/>
</dbReference>
<evidence type="ECO:0000313" key="5">
    <source>
        <dbReference type="Proteomes" id="UP000663846"/>
    </source>
</evidence>
<reference evidence="4" key="1">
    <citation type="submission" date="2021-01" db="EMBL/GenBank/DDBJ databases">
        <authorList>
            <person name="Kaushik A."/>
        </authorList>
    </citation>
    <scope>NUCLEOTIDE SEQUENCE</scope>
    <source>
        <strain evidence="4">AG1-1C</strain>
    </source>
</reference>
<dbReference type="Pfam" id="PF00734">
    <property type="entry name" value="CBM_1"/>
    <property type="match status" value="1"/>
</dbReference>
<name>A0A8H2Y218_9AGAM</name>
<feature type="domain" description="CBM1" evidence="3">
    <location>
        <begin position="18"/>
        <end position="54"/>
    </location>
</feature>
<proteinExistence type="predicted"/>
<accession>A0A8H2Y218</accession>
<dbReference type="Proteomes" id="UP000663846">
    <property type="component" value="Unassembled WGS sequence"/>
</dbReference>
<organism evidence="4 5">
    <name type="scientific">Rhizoctonia solani</name>
    <dbReference type="NCBI Taxonomy" id="456999"/>
    <lineage>
        <taxon>Eukaryota</taxon>
        <taxon>Fungi</taxon>
        <taxon>Dikarya</taxon>
        <taxon>Basidiomycota</taxon>
        <taxon>Agaricomycotina</taxon>
        <taxon>Agaricomycetes</taxon>
        <taxon>Cantharellales</taxon>
        <taxon>Ceratobasidiaceae</taxon>
        <taxon>Rhizoctonia</taxon>
    </lineage>
</organism>
<dbReference type="GO" id="GO:0005975">
    <property type="term" value="P:carbohydrate metabolic process"/>
    <property type="evidence" value="ECO:0007669"/>
    <property type="project" value="InterPro"/>
</dbReference>
<evidence type="ECO:0000256" key="1">
    <source>
        <dbReference type="ARBA" id="ARBA00022729"/>
    </source>
</evidence>
<dbReference type="PROSITE" id="PS51164">
    <property type="entry name" value="CBM1_2"/>
    <property type="match status" value="1"/>
</dbReference>
<evidence type="ECO:0000256" key="2">
    <source>
        <dbReference type="SAM" id="SignalP"/>
    </source>
</evidence>
<dbReference type="InterPro" id="IPR035971">
    <property type="entry name" value="CBD_sf"/>
</dbReference>
<comment type="caution">
    <text evidence="4">The sequence shown here is derived from an EMBL/GenBank/DDBJ whole genome shotgun (WGS) entry which is preliminary data.</text>
</comment>
<gene>
    <name evidence="4" type="ORF">RDB_LOCUS125061</name>
</gene>
<dbReference type="GO" id="GO:0030248">
    <property type="term" value="F:cellulose binding"/>
    <property type="evidence" value="ECO:0007669"/>
    <property type="project" value="InterPro"/>
</dbReference>
<dbReference type="AlphaFoldDB" id="A0A8H2Y218"/>
<evidence type="ECO:0000259" key="3">
    <source>
        <dbReference type="PROSITE" id="PS51164"/>
    </source>
</evidence>
<dbReference type="InterPro" id="IPR000254">
    <property type="entry name" value="CBD"/>
</dbReference>